<dbReference type="SUPFAM" id="SSF52266">
    <property type="entry name" value="SGNH hydrolase"/>
    <property type="match status" value="1"/>
</dbReference>
<dbReference type="KEGG" id="lbe:MOO44_06200"/>
<feature type="domain" description="Acyltransferase 3" evidence="9">
    <location>
        <begin position="15"/>
        <end position="348"/>
    </location>
</feature>
<feature type="transmembrane region" description="Helical" evidence="8">
    <location>
        <begin position="311"/>
        <end position="328"/>
    </location>
</feature>
<dbReference type="InterPro" id="IPR050879">
    <property type="entry name" value="Acyltransferase_3"/>
</dbReference>
<evidence type="ECO:0000256" key="7">
    <source>
        <dbReference type="ARBA" id="ARBA00023315"/>
    </source>
</evidence>
<feature type="transmembrane region" description="Helical" evidence="8">
    <location>
        <begin position="334"/>
        <end position="355"/>
    </location>
</feature>
<keyword evidence="2" id="KW-1003">Cell membrane</keyword>
<evidence type="ECO:0000256" key="8">
    <source>
        <dbReference type="SAM" id="Phobius"/>
    </source>
</evidence>
<keyword evidence="7" id="KW-0012">Acyltransferase</keyword>
<feature type="transmembrane region" description="Helical" evidence="8">
    <location>
        <begin position="269"/>
        <end position="290"/>
    </location>
</feature>
<sequence>MQNENPNQSKRRYITGLDGIRAIAVFAVIIYHLLPFSIKGGYLGVSIFFTVSGYLITDLLMQEWGRSGHIDIVGFYYRRMRRLYPALFAMVIGTGTYITLFQQTLLKNLGVSIWTNLLYVYNWWEITHGQSYFDRFQGESPFTHLWSLSIEAQYYLVWPLLLLLLLRGLKKRAKIFCLLFAISIASSIWMTIVYHHVNNINRIYYGTDTRMFSILFGVSLAIIWPSNKLKHHLSNGLKQLLNVIGIASMVGIIWLLFTLSGQAAATYNWGMLVITLLTVLLIATCVHPGASINHLLTNPVFRWMGTRSYGIYLYQFPVMIFYEMRVMSIGQAPFLNALIEIAIILIISEISYRYVELPIRRFDFKRLKINIIEFFKLKSRFGFKRLLLIPVILMMIVCGYGSVHGNASSDDTNALKQDITNNQKEVQRNNHKLLKKKIRKNIAKPTKPSKMTTADRKIAKKYNLNANQLLAAKQYPVTVVGDSVMADASTDLQLVFPNAYISAQVGRQIWQTPAVIDQLKNDNLLAPNVLLNLGTNSPMNPGQLNQVINAIGPNHQIYWVNVHVPTRYWEEQVNRVIAGAGKKYPNFHVIDWYATSKNKNNWFWNDHVHPNPTGNVHYVSLIAKTIFYKSA</sequence>
<organism evidence="10 11">
    <name type="scientific">Nicoliella spurrieriana</name>
    <dbReference type="NCBI Taxonomy" id="2925830"/>
    <lineage>
        <taxon>Bacteria</taxon>
        <taxon>Bacillati</taxon>
        <taxon>Bacillota</taxon>
        <taxon>Bacilli</taxon>
        <taxon>Lactobacillales</taxon>
        <taxon>Lactobacillaceae</taxon>
        <taxon>Nicoliella</taxon>
    </lineage>
</organism>
<feature type="transmembrane region" description="Helical" evidence="8">
    <location>
        <begin position="176"/>
        <end position="197"/>
    </location>
</feature>
<dbReference type="Pfam" id="PF01757">
    <property type="entry name" value="Acyl_transf_3"/>
    <property type="match status" value="1"/>
</dbReference>
<dbReference type="InterPro" id="IPR036514">
    <property type="entry name" value="SGNH_hydro_sf"/>
</dbReference>
<evidence type="ECO:0000256" key="3">
    <source>
        <dbReference type="ARBA" id="ARBA00022679"/>
    </source>
</evidence>
<evidence type="ECO:0000256" key="6">
    <source>
        <dbReference type="ARBA" id="ARBA00023136"/>
    </source>
</evidence>
<dbReference type="Proteomes" id="UP000831181">
    <property type="component" value="Chromosome"/>
</dbReference>
<feature type="transmembrane region" description="Helical" evidence="8">
    <location>
        <begin position="239"/>
        <end position="257"/>
    </location>
</feature>
<protein>
    <submittedName>
        <fullName evidence="10">Acetyltransferase</fullName>
    </submittedName>
</protein>
<evidence type="ECO:0000259" key="9">
    <source>
        <dbReference type="Pfam" id="PF01757"/>
    </source>
</evidence>
<proteinExistence type="predicted"/>
<gene>
    <name evidence="10" type="ORF">MOO44_06200</name>
</gene>
<feature type="transmembrane region" description="Helical" evidence="8">
    <location>
        <begin position="152"/>
        <end position="169"/>
    </location>
</feature>
<feature type="transmembrane region" description="Helical" evidence="8">
    <location>
        <begin position="40"/>
        <end position="61"/>
    </location>
</feature>
<dbReference type="InterPro" id="IPR002656">
    <property type="entry name" value="Acyl_transf_3_dom"/>
</dbReference>
<keyword evidence="3" id="KW-0808">Transferase</keyword>
<keyword evidence="11" id="KW-1185">Reference proteome</keyword>
<feature type="transmembrane region" description="Helical" evidence="8">
    <location>
        <begin position="209"/>
        <end position="227"/>
    </location>
</feature>
<name>A0A976RRH1_9LACO</name>
<evidence type="ECO:0000256" key="4">
    <source>
        <dbReference type="ARBA" id="ARBA00022692"/>
    </source>
</evidence>
<keyword evidence="5 8" id="KW-1133">Transmembrane helix</keyword>
<evidence type="ECO:0000256" key="5">
    <source>
        <dbReference type="ARBA" id="ARBA00022989"/>
    </source>
</evidence>
<dbReference type="Gene3D" id="3.40.50.1110">
    <property type="entry name" value="SGNH hydrolase"/>
    <property type="match status" value="1"/>
</dbReference>
<feature type="transmembrane region" description="Helical" evidence="8">
    <location>
        <begin position="82"/>
        <end position="100"/>
    </location>
</feature>
<keyword evidence="4 8" id="KW-0812">Transmembrane</keyword>
<feature type="transmembrane region" description="Helical" evidence="8">
    <location>
        <begin position="12"/>
        <end position="34"/>
    </location>
</feature>
<dbReference type="PANTHER" id="PTHR23028:SF53">
    <property type="entry name" value="ACYL_TRANSF_3 DOMAIN-CONTAINING PROTEIN"/>
    <property type="match status" value="1"/>
</dbReference>
<dbReference type="CDD" id="cd01840">
    <property type="entry name" value="SGNH_hydrolase_yrhL_like"/>
    <property type="match status" value="1"/>
</dbReference>
<keyword evidence="6 8" id="KW-0472">Membrane</keyword>
<dbReference type="GO" id="GO:0009103">
    <property type="term" value="P:lipopolysaccharide biosynthetic process"/>
    <property type="evidence" value="ECO:0007669"/>
    <property type="project" value="TreeGrafter"/>
</dbReference>
<dbReference type="GO" id="GO:0016747">
    <property type="term" value="F:acyltransferase activity, transferring groups other than amino-acyl groups"/>
    <property type="evidence" value="ECO:0007669"/>
    <property type="project" value="InterPro"/>
</dbReference>
<evidence type="ECO:0000256" key="2">
    <source>
        <dbReference type="ARBA" id="ARBA00022475"/>
    </source>
</evidence>
<dbReference type="EMBL" id="CP093361">
    <property type="protein sequence ID" value="UQS86482.1"/>
    <property type="molecule type" value="Genomic_DNA"/>
</dbReference>
<evidence type="ECO:0000313" key="10">
    <source>
        <dbReference type="EMBL" id="UQS86482.1"/>
    </source>
</evidence>
<reference evidence="10" key="1">
    <citation type="journal article" date="2022" name="Int. J. Syst. Evol. Microbiol.">
        <title>Apilactobacillus apisilvae sp. nov., Nicolia spurrieriana gen. nov. sp. nov., Bombilactobacillus folatiphilus sp. nov. and Bombilactobacillus thymidiniphilus sp. nov., four new lactic acid bacterial isolates from stingless bees Tetragonula carbonaria and Austroplebeia australis.</title>
        <authorList>
            <person name="Oliphant S.A."/>
            <person name="Watson-Haigh N.S."/>
            <person name="Sumby K.M."/>
            <person name="Gardner J."/>
            <person name="Groom S."/>
            <person name="Jiranek V."/>
        </authorList>
    </citation>
    <scope>NUCLEOTIDE SEQUENCE</scope>
    <source>
        <strain evidence="10">SGEP1_A5</strain>
    </source>
</reference>
<evidence type="ECO:0000313" key="11">
    <source>
        <dbReference type="Proteomes" id="UP000831181"/>
    </source>
</evidence>
<dbReference type="AlphaFoldDB" id="A0A976RRH1"/>
<dbReference type="GO" id="GO:0005886">
    <property type="term" value="C:plasma membrane"/>
    <property type="evidence" value="ECO:0007669"/>
    <property type="project" value="UniProtKB-SubCell"/>
</dbReference>
<dbReference type="PANTHER" id="PTHR23028">
    <property type="entry name" value="ACETYLTRANSFERASE"/>
    <property type="match status" value="1"/>
</dbReference>
<feature type="transmembrane region" description="Helical" evidence="8">
    <location>
        <begin position="386"/>
        <end position="403"/>
    </location>
</feature>
<dbReference type="RefSeq" id="WP_260116285.1">
    <property type="nucleotide sequence ID" value="NZ_CP093361.1"/>
</dbReference>
<evidence type="ECO:0000256" key="1">
    <source>
        <dbReference type="ARBA" id="ARBA00004651"/>
    </source>
</evidence>
<accession>A0A976RRH1</accession>
<comment type="subcellular location">
    <subcellularLocation>
        <location evidence="1">Cell membrane</location>
        <topology evidence="1">Multi-pass membrane protein</topology>
    </subcellularLocation>
</comment>